<comment type="catalytic activity">
    <reaction evidence="6">
        <text>P(1),P(4)-bis(5'-adenosyl) tetraphosphate + H2O = 2 ADP + 2 H(+)</text>
        <dbReference type="Rhea" id="RHEA:24252"/>
        <dbReference type="ChEBI" id="CHEBI:15377"/>
        <dbReference type="ChEBI" id="CHEBI:15378"/>
        <dbReference type="ChEBI" id="CHEBI:58141"/>
        <dbReference type="ChEBI" id="CHEBI:456216"/>
        <dbReference type="EC" id="3.6.1.41"/>
    </reaction>
</comment>
<dbReference type="GO" id="GO:0000166">
    <property type="term" value="F:nucleotide binding"/>
    <property type="evidence" value="ECO:0007669"/>
    <property type="project" value="UniProtKB-KW"/>
</dbReference>
<keyword evidence="5" id="KW-0408">Iron</keyword>
<organism evidence="8 9">
    <name type="scientific">Candidatus Syntrophocurvum alkaliphilum</name>
    <dbReference type="NCBI Taxonomy" id="2293317"/>
    <lineage>
        <taxon>Bacteria</taxon>
        <taxon>Bacillati</taxon>
        <taxon>Bacillota</taxon>
        <taxon>Clostridia</taxon>
        <taxon>Eubacteriales</taxon>
        <taxon>Syntrophomonadaceae</taxon>
        <taxon>Candidatus Syntrophocurvum</taxon>
    </lineage>
</organism>
<dbReference type="Gene3D" id="1.10.3210.10">
    <property type="entry name" value="Hypothetical protein af1432"/>
    <property type="match status" value="1"/>
</dbReference>
<dbReference type="PROSITE" id="PS51831">
    <property type="entry name" value="HD"/>
    <property type="match status" value="1"/>
</dbReference>
<dbReference type="SUPFAM" id="SSF109604">
    <property type="entry name" value="HD-domain/PDEase-like"/>
    <property type="match status" value="1"/>
</dbReference>
<evidence type="ECO:0000259" key="7">
    <source>
        <dbReference type="PROSITE" id="PS51831"/>
    </source>
</evidence>
<dbReference type="CDD" id="cd00077">
    <property type="entry name" value="HDc"/>
    <property type="match status" value="1"/>
</dbReference>
<proteinExistence type="predicted"/>
<evidence type="ECO:0000256" key="4">
    <source>
        <dbReference type="ARBA" id="ARBA00022801"/>
    </source>
</evidence>
<protein>
    <recommendedName>
        <fullName evidence="1">bis(5'-nucleosyl)-tetraphosphatase (symmetrical)</fullName>
        <ecNumber evidence="1">3.6.1.41</ecNumber>
    </recommendedName>
</protein>
<dbReference type="Pfam" id="PF01966">
    <property type="entry name" value="HD"/>
    <property type="match status" value="1"/>
</dbReference>
<gene>
    <name evidence="8" type="ORF">SYNTR_1433</name>
</gene>
<dbReference type="AlphaFoldDB" id="A0A6I6DFY6"/>
<evidence type="ECO:0000256" key="3">
    <source>
        <dbReference type="ARBA" id="ARBA00022741"/>
    </source>
</evidence>
<keyword evidence="4 8" id="KW-0378">Hydrolase</keyword>
<evidence type="ECO:0000313" key="8">
    <source>
        <dbReference type="EMBL" id="QGU00027.1"/>
    </source>
</evidence>
<dbReference type="PANTHER" id="PTHR35795:SF1">
    <property type="entry name" value="BIS(5'-NUCLEOSYL)-TETRAPHOSPHATASE, SYMMETRICAL"/>
    <property type="match status" value="1"/>
</dbReference>
<dbReference type="InterPro" id="IPR051094">
    <property type="entry name" value="Diverse_Catalytic_Enzymes"/>
</dbReference>
<keyword evidence="3" id="KW-0547">Nucleotide-binding</keyword>
<dbReference type="EC" id="3.6.1.41" evidence="1"/>
<dbReference type="Proteomes" id="UP000426444">
    <property type="component" value="Chromosome"/>
</dbReference>
<keyword evidence="2" id="KW-0479">Metal-binding</keyword>
<dbReference type="PANTHER" id="PTHR35795">
    <property type="entry name" value="SLR1885 PROTEIN"/>
    <property type="match status" value="1"/>
</dbReference>
<evidence type="ECO:0000256" key="6">
    <source>
        <dbReference type="ARBA" id="ARBA00049417"/>
    </source>
</evidence>
<name>A0A6I6DFY6_9FIRM</name>
<dbReference type="EMBL" id="CP046457">
    <property type="protein sequence ID" value="QGU00027.1"/>
    <property type="molecule type" value="Genomic_DNA"/>
</dbReference>
<keyword evidence="9" id="KW-1185">Reference proteome</keyword>
<evidence type="ECO:0000313" key="9">
    <source>
        <dbReference type="Proteomes" id="UP000426444"/>
    </source>
</evidence>
<dbReference type="InterPro" id="IPR005249">
    <property type="entry name" value="YqeK"/>
</dbReference>
<sequence>MINAKDAVNIIKFKLSYRRFNHSVEVAKVAEEMAYKFGIDTKKAYITGLLHDYAKGIPSDELLKIAELNDIIEDEVERLVPDLLHAPVGSFLIKEELNIKDKELLRAVELHTLGSEEMSDLEKIIFLADMIEPGRDYPGLERLKCLAMRNLDEAMLYGLNSTILYCIDQKRIIHPRSIKARNHFLWKNYKENEFNLK</sequence>
<dbReference type="NCBIfam" id="TIGR00488">
    <property type="entry name" value="bis(5'-nucleosyl)-tetraphosphatase (symmetrical) YqeK"/>
    <property type="match status" value="1"/>
</dbReference>
<evidence type="ECO:0000256" key="1">
    <source>
        <dbReference type="ARBA" id="ARBA00012506"/>
    </source>
</evidence>
<dbReference type="GO" id="GO:0008803">
    <property type="term" value="F:bis(5'-nucleosyl)-tetraphosphatase (symmetrical) activity"/>
    <property type="evidence" value="ECO:0007669"/>
    <property type="project" value="UniProtKB-EC"/>
</dbReference>
<dbReference type="GO" id="GO:0046872">
    <property type="term" value="F:metal ion binding"/>
    <property type="evidence" value="ECO:0007669"/>
    <property type="project" value="UniProtKB-KW"/>
</dbReference>
<dbReference type="InterPro" id="IPR006674">
    <property type="entry name" value="HD_domain"/>
</dbReference>
<feature type="domain" description="HD" evidence="7">
    <location>
        <begin position="19"/>
        <end position="134"/>
    </location>
</feature>
<dbReference type="KEGG" id="salq:SYNTR_1433"/>
<reference evidence="9" key="1">
    <citation type="journal article" date="2019" name="Microbiology">
        <title>Complete Genome Sequence of an Uncultured Bacterium of the Candidate Phylum Bipolaricaulota.</title>
        <authorList>
            <person name="Kadnikov V.V."/>
            <person name="Mardanov A.V."/>
            <person name="Beletsky A.V."/>
            <person name="Frank Y.A."/>
            <person name="Karnachuk O.V."/>
            <person name="Ravin N.V."/>
        </authorList>
    </citation>
    <scope>NUCLEOTIDE SEQUENCE [LARGE SCALE GENOMIC DNA]</scope>
</reference>
<dbReference type="SMART" id="SM00471">
    <property type="entry name" value="HDc"/>
    <property type="match status" value="1"/>
</dbReference>
<dbReference type="InterPro" id="IPR003607">
    <property type="entry name" value="HD/PDEase_dom"/>
</dbReference>
<evidence type="ECO:0000256" key="5">
    <source>
        <dbReference type="ARBA" id="ARBA00023004"/>
    </source>
</evidence>
<accession>A0A6I6DFY6</accession>
<evidence type="ECO:0000256" key="2">
    <source>
        <dbReference type="ARBA" id="ARBA00022723"/>
    </source>
</evidence>